<feature type="domain" description="PPIase FKBP-type" evidence="8">
    <location>
        <begin position="99"/>
        <end position="184"/>
    </location>
</feature>
<feature type="signal peptide" evidence="7">
    <location>
        <begin position="1"/>
        <end position="20"/>
    </location>
</feature>
<dbReference type="PROSITE" id="PS51257">
    <property type="entry name" value="PROKAR_LIPOPROTEIN"/>
    <property type="match status" value="1"/>
</dbReference>
<dbReference type="Proteomes" id="UP000199671">
    <property type="component" value="Unassembled WGS sequence"/>
</dbReference>
<dbReference type="InterPro" id="IPR001179">
    <property type="entry name" value="PPIase_FKBP_dom"/>
</dbReference>
<protein>
    <recommendedName>
        <fullName evidence="3 6">peptidylprolyl isomerase</fullName>
        <ecNumber evidence="3 6">5.2.1.8</ecNumber>
    </recommendedName>
</protein>
<dbReference type="Gene3D" id="3.10.50.40">
    <property type="match status" value="2"/>
</dbReference>
<dbReference type="EMBL" id="FNHU01000006">
    <property type="protein sequence ID" value="SDM74625.1"/>
    <property type="molecule type" value="Genomic_DNA"/>
</dbReference>
<evidence type="ECO:0000256" key="5">
    <source>
        <dbReference type="ARBA" id="ARBA00023235"/>
    </source>
</evidence>
<name>A0A1G9VRX7_9ACTO</name>
<dbReference type="EC" id="5.2.1.8" evidence="3 6"/>
<comment type="catalytic activity">
    <reaction evidence="1 6">
        <text>[protein]-peptidylproline (omega=180) = [protein]-peptidylproline (omega=0)</text>
        <dbReference type="Rhea" id="RHEA:16237"/>
        <dbReference type="Rhea" id="RHEA-COMP:10747"/>
        <dbReference type="Rhea" id="RHEA-COMP:10748"/>
        <dbReference type="ChEBI" id="CHEBI:83833"/>
        <dbReference type="ChEBI" id="CHEBI:83834"/>
        <dbReference type="EC" id="5.2.1.8"/>
    </reaction>
</comment>
<evidence type="ECO:0000256" key="7">
    <source>
        <dbReference type="SAM" id="SignalP"/>
    </source>
</evidence>
<feature type="chain" id="PRO_5038421607" description="peptidylprolyl isomerase" evidence="7">
    <location>
        <begin position="21"/>
        <end position="326"/>
    </location>
</feature>
<keyword evidence="7" id="KW-0732">Signal</keyword>
<evidence type="ECO:0000256" key="6">
    <source>
        <dbReference type="PROSITE-ProRule" id="PRU00277"/>
    </source>
</evidence>
<evidence type="ECO:0000313" key="10">
    <source>
        <dbReference type="Proteomes" id="UP000199671"/>
    </source>
</evidence>
<dbReference type="PROSITE" id="PS50059">
    <property type="entry name" value="FKBP_PPIASE"/>
    <property type="match status" value="1"/>
</dbReference>
<reference evidence="9 10" key="1">
    <citation type="submission" date="2016-10" db="EMBL/GenBank/DDBJ databases">
        <authorList>
            <person name="de Groot N.N."/>
        </authorList>
    </citation>
    <scope>NUCLEOTIDE SEQUENCE [LARGE SCALE GENOMIC DNA]</scope>
    <source>
        <strain evidence="9 10">KPR-7B</strain>
    </source>
</reference>
<dbReference type="SUPFAM" id="SSF54534">
    <property type="entry name" value="FKBP-like"/>
    <property type="match status" value="2"/>
</dbReference>
<dbReference type="GO" id="GO:0003755">
    <property type="term" value="F:peptidyl-prolyl cis-trans isomerase activity"/>
    <property type="evidence" value="ECO:0007669"/>
    <property type="project" value="UniProtKB-KW"/>
</dbReference>
<comment type="similarity">
    <text evidence="2">Belongs to the FKBP-type PPIase family.</text>
</comment>
<evidence type="ECO:0000256" key="4">
    <source>
        <dbReference type="ARBA" id="ARBA00023110"/>
    </source>
</evidence>
<sequence>MRRAATVLPALAITACLALAGCSDSSGGAGASASAEATVTPLSSVDCSTLTIDDDADSLPTLEGEAGAEPTITWGDGDAPTNLTVKTLDAGDGAEVTEDSIVVADYAGWEWDSAEAFDSSYARGEAAPFSLQGVISGWRCGLSGHRAGDRLEIAIPAELAYGSSVAEGFPSGDLVFVVEVKQVITADEVISATKDAQVDAEVQQTLADLGVTVSGDLGAAATIAVADGAEAPTEQENIVLARGSGDEVAEGDQVVLELAFVNWGDNDSLQSSWDAGTPQVMTVAAGAPVGGLAGVLVGSRVVILIPGDQTQGTTASAYVVDVAMIL</sequence>
<evidence type="ECO:0000259" key="8">
    <source>
        <dbReference type="PROSITE" id="PS50059"/>
    </source>
</evidence>
<gene>
    <name evidence="9" type="ORF">SAMN04487766_106107</name>
</gene>
<evidence type="ECO:0000256" key="2">
    <source>
        <dbReference type="ARBA" id="ARBA00006577"/>
    </source>
</evidence>
<dbReference type="PANTHER" id="PTHR43811">
    <property type="entry name" value="FKBP-TYPE PEPTIDYL-PROLYL CIS-TRANS ISOMERASE FKPA"/>
    <property type="match status" value="1"/>
</dbReference>
<evidence type="ECO:0000256" key="1">
    <source>
        <dbReference type="ARBA" id="ARBA00000971"/>
    </source>
</evidence>
<dbReference type="AlphaFoldDB" id="A0A1G9VRX7"/>
<dbReference type="Pfam" id="PF00254">
    <property type="entry name" value="FKBP_C"/>
    <property type="match status" value="1"/>
</dbReference>
<dbReference type="InterPro" id="IPR046357">
    <property type="entry name" value="PPIase_dom_sf"/>
</dbReference>
<evidence type="ECO:0000256" key="3">
    <source>
        <dbReference type="ARBA" id="ARBA00013194"/>
    </source>
</evidence>
<proteinExistence type="inferred from homology"/>
<dbReference type="PANTHER" id="PTHR43811:SF19">
    <property type="entry name" value="39 KDA FK506-BINDING NUCLEAR PROTEIN"/>
    <property type="match status" value="1"/>
</dbReference>
<keyword evidence="4 6" id="KW-0697">Rotamase</keyword>
<dbReference type="RefSeq" id="WP_176760837.1">
    <property type="nucleotide sequence ID" value="NZ_FNHU01000006.1"/>
</dbReference>
<organism evidence="9 10">
    <name type="scientific">Actinomyces ruminicola</name>
    <dbReference type="NCBI Taxonomy" id="332524"/>
    <lineage>
        <taxon>Bacteria</taxon>
        <taxon>Bacillati</taxon>
        <taxon>Actinomycetota</taxon>
        <taxon>Actinomycetes</taxon>
        <taxon>Actinomycetales</taxon>
        <taxon>Actinomycetaceae</taxon>
        <taxon>Actinomyces</taxon>
    </lineage>
</organism>
<evidence type="ECO:0000313" key="9">
    <source>
        <dbReference type="EMBL" id="SDM74625.1"/>
    </source>
</evidence>
<keyword evidence="5 6" id="KW-0413">Isomerase</keyword>
<accession>A0A1G9VRX7</accession>